<dbReference type="GO" id="GO:0012505">
    <property type="term" value="C:endomembrane system"/>
    <property type="evidence" value="ECO:0007669"/>
    <property type="project" value="TreeGrafter"/>
</dbReference>
<keyword evidence="6" id="KW-1185">Reference proteome</keyword>
<feature type="signal peptide" evidence="2">
    <location>
        <begin position="1"/>
        <end position="19"/>
    </location>
</feature>
<dbReference type="EnsemblMetazoa" id="ADAC002791-RA">
    <property type="protein sequence ID" value="ADAC002791-PA"/>
    <property type="gene ID" value="ADAC002791"/>
</dbReference>
<dbReference type="Pfam" id="PF01425">
    <property type="entry name" value="Amidase"/>
    <property type="match status" value="1"/>
</dbReference>
<evidence type="ECO:0000313" key="6">
    <source>
        <dbReference type="Proteomes" id="UP000000673"/>
    </source>
</evidence>
<proteinExistence type="inferred from homology"/>
<dbReference type="InterPro" id="IPR020556">
    <property type="entry name" value="Amidase_CS"/>
</dbReference>
<dbReference type="Proteomes" id="UP000000673">
    <property type="component" value="Unassembled WGS sequence"/>
</dbReference>
<reference evidence="4" key="2">
    <citation type="submission" date="2010-05" db="EMBL/GenBank/DDBJ databases">
        <authorList>
            <person name="Almeida L.G."/>
            <person name="Nicolas M.F."/>
            <person name="Souza R.C."/>
            <person name="Vasconcelos A.T.R."/>
        </authorList>
    </citation>
    <scope>NUCLEOTIDE SEQUENCE</scope>
</reference>
<reference evidence="4 6" key="1">
    <citation type="journal article" date="2010" name="BMC Genomics">
        <title>Combination of measures distinguishes pre-miRNAs from other stem-loops in the genome of the newly sequenced Anopheles darlingi.</title>
        <authorList>
            <person name="Mendes N.D."/>
            <person name="Freitas A.T."/>
            <person name="Vasconcelos A.T."/>
            <person name="Sagot M.F."/>
        </authorList>
    </citation>
    <scope>NUCLEOTIDE SEQUENCE</scope>
</reference>
<dbReference type="InterPro" id="IPR036928">
    <property type="entry name" value="AS_sf"/>
</dbReference>
<comment type="similarity">
    <text evidence="1">Belongs to the amidase family.</text>
</comment>
<feature type="domain" description="Amidase" evidence="3">
    <location>
        <begin position="147"/>
        <end position="583"/>
    </location>
</feature>
<reference evidence="4" key="3">
    <citation type="journal article" date="2013" name="Nucleic Acids Res.">
        <title>The genome of Anopheles darlingi, the main neotropical malaria vector.</title>
        <authorList>
            <person name="Marinotti O."/>
            <person name="Cerqueira G.C."/>
            <person name="de Almeida L.G."/>
            <person name="Ferro M.I."/>
            <person name="Loreto E.L."/>
            <person name="Zaha A."/>
            <person name="Teixeira S.M."/>
            <person name="Wespiser A.R."/>
            <person name="Almeida E Silva A."/>
            <person name="Schlindwein A.D."/>
            <person name="Pacheco A.C."/>
            <person name="Silva A.L."/>
            <person name="Graveley B.R."/>
            <person name="Walenz B.P."/>
            <person name="Lima Bde A."/>
            <person name="Ribeiro C.A."/>
            <person name="Nunes-Silva C.G."/>
            <person name="de Carvalho C.R."/>
            <person name="Soares C.M."/>
            <person name="de Menezes C.B."/>
            <person name="Matiolli C."/>
            <person name="Caffrey D."/>
            <person name="Araujo D.A."/>
            <person name="de Oliveira D.M."/>
            <person name="Golenbock D."/>
            <person name="Grisard E.C."/>
            <person name="Fantinatti-Garboggini F."/>
            <person name="de Carvalho F.M."/>
            <person name="Barcellos F.G."/>
            <person name="Prosdocimi F."/>
            <person name="May G."/>
            <person name="Azevedo Junior G.M."/>
            <person name="Guimaraes G.M."/>
            <person name="Goldman G.H."/>
            <person name="Padilha I.Q."/>
            <person name="Batista Jda S."/>
            <person name="Ferro J.A."/>
            <person name="Ribeiro J.M."/>
            <person name="Fietto J.L."/>
            <person name="Dabbas K.M."/>
            <person name="Cerdeira L."/>
            <person name="Agnez-Lima L.F."/>
            <person name="Brocchi M."/>
            <person name="de Carvalho M.O."/>
            <person name="Teixeira Mde M."/>
            <person name="Diniz Maia Mde M."/>
            <person name="Goldman M.H."/>
            <person name="Cruz Schneider M.P."/>
            <person name="Felipe M.S."/>
            <person name="Hungria M."/>
            <person name="Nicolas M.F."/>
            <person name="Pereira M."/>
            <person name="Montes M.A."/>
            <person name="Cantao M.E."/>
            <person name="Vincentz M."/>
            <person name="Rafael M.S."/>
            <person name="Silverman N."/>
            <person name="Stoco P.H."/>
            <person name="Souza R.C."/>
            <person name="Vicentini R."/>
            <person name="Gazzinelli R.T."/>
            <person name="Neves Rde O."/>
            <person name="Silva R."/>
            <person name="Astolfi-Filho S."/>
            <person name="Maciel T.E."/>
            <person name="Urmenyi T.P."/>
            <person name="Tadei W.P."/>
            <person name="Camargo E.P."/>
            <person name="de Vasconcelos A.T."/>
        </authorList>
    </citation>
    <scope>NUCLEOTIDE SEQUENCE</scope>
</reference>
<protein>
    <submittedName>
        <fullName evidence="4">Amidase</fullName>
    </submittedName>
</protein>
<evidence type="ECO:0000313" key="4">
    <source>
        <dbReference type="EMBL" id="ETN65438.1"/>
    </source>
</evidence>
<dbReference type="HOGENOM" id="CLU_009600_16_1_1"/>
<gene>
    <name evidence="4" type="ORF">AND_002791</name>
</gene>
<dbReference type="PANTHER" id="PTHR43372">
    <property type="entry name" value="FATTY-ACID AMIDE HYDROLASE"/>
    <property type="match status" value="1"/>
</dbReference>
<evidence type="ECO:0000313" key="5">
    <source>
        <dbReference type="EnsemblMetazoa" id="ADAC002791-PA"/>
    </source>
</evidence>
<dbReference type="InterPro" id="IPR023631">
    <property type="entry name" value="Amidase_dom"/>
</dbReference>
<evidence type="ECO:0000256" key="1">
    <source>
        <dbReference type="ARBA" id="ARBA00009199"/>
    </source>
</evidence>
<evidence type="ECO:0000259" key="3">
    <source>
        <dbReference type="Pfam" id="PF01425"/>
    </source>
</evidence>
<accession>W5JQ74</accession>
<reference evidence="5" key="4">
    <citation type="submission" date="2015-06" db="UniProtKB">
        <authorList>
            <consortium name="EnsemblMetazoa"/>
        </authorList>
    </citation>
    <scope>IDENTIFICATION</scope>
</reference>
<evidence type="ECO:0000256" key="2">
    <source>
        <dbReference type="SAM" id="SignalP"/>
    </source>
</evidence>
<dbReference type="STRING" id="43151.W5JQ74"/>
<feature type="chain" id="PRO_5010155710" evidence="2">
    <location>
        <begin position="20"/>
        <end position="603"/>
    </location>
</feature>
<dbReference type="SUPFAM" id="SSF75304">
    <property type="entry name" value="Amidase signature (AS) enzymes"/>
    <property type="match status" value="1"/>
</dbReference>
<dbReference type="EMBL" id="ADMH02000651">
    <property type="protein sequence ID" value="ETN65438.1"/>
    <property type="molecule type" value="Genomic_DNA"/>
</dbReference>
<organism evidence="4">
    <name type="scientific">Anopheles darlingi</name>
    <name type="common">Mosquito</name>
    <dbReference type="NCBI Taxonomy" id="43151"/>
    <lineage>
        <taxon>Eukaryota</taxon>
        <taxon>Metazoa</taxon>
        <taxon>Ecdysozoa</taxon>
        <taxon>Arthropoda</taxon>
        <taxon>Hexapoda</taxon>
        <taxon>Insecta</taxon>
        <taxon>Pterygota</taxon>
        <taxon>Neoptera</taxon>
        <taxon>Endopterygota</taxon>
        <taxon>Diptera</taxon>
        <taxon>Nematocera</taxon>
        <taxon>Culicoidea</taxon>
        <taxon>Culicidae</taxon>
        <taxon>Anophelinae</taxon>
        <taxon>Anopheles</taxon>
    </lineage>
</organism>
<dbReference type="Gene3D" id="3.90.1300.10">
    <property type="entry name" value="Amidase signature (AS) domain"/>
    <property type="match status" value="1"/>
</dbReference>
<keyword evidence="2" id="KW-0732">Signal</keyword>
<dbReference type="InterPro" id="IPR052739">
    <property type="entry name" value="FAAH2"/>
</dbReference>
<dbReference type="PANTHER" id="PTHR43372:SF3">
    <property type="entry name" value="AT07710P-RELATED"/>
    <property type="match status" value="1"/>
</dbReference>
<dbReference type="eggNOG" id="KOG1212">
    <property type="taxonomic scope" value="Eukaryota"/>
</dbReference>
<dbReference type="PROSITE" id="PS00571">
    <property type="entry name" value="AMIDASES"/>
    <property type="match status" value="1"/>
</dbReference>
<dbReference type="AlphaFoldDB" id="W5JQ74"/>
<sequence>MELWLICLGLVLRLLNVLLKPFIALFGGSKRTAPFPEIRNDMLRIPAVDLAERIRNKENALTSSVSASSSAEKRNREYEHEPYEMFGDDEFAGYEITNDGERGTNRLYLRIRVTDQVLRDDHGHEWASQTDRLTTHDQRPARLRSEDVVRAYIERIREVNPLINAVVEERFEAAIEEARKADALIAETQPLWLIKNYPLLGVPCTVKESCSLRGAPLTGGSLARKGLRAATDGEAVAHIRAAGCIPLLVSNTPEYCLNWESYNHITGRTLNPYDNRRTAGGSSGGEGALIGSGASLFGVGSDVAGSIRVPAHCNGIFGHKPTAGAISIRGHFPMSTDEKFGQLLTVGPMSRYAKDLPTLLHIMAGPSAAKLRLDETVYTKDIRVLYAEDMGFNPGHIPVDDDIKMALYRAVQHFKANGLATERFEFDNMHEAMELAFSVLSSLTDVPSIFHNPDNPKAPHSVGWELVRSVLGRSQYTLAGIMFYAILGLKNFFAADRLDEYRQKADRMRQQMIDTLGTDGVFLFPTFPTSALRHYESIGHIMTVGYTMLFNALGLPATHVPLGFDRQGLPIGIQVVAAPYQDRLGLCIARELEVAFGGWQPPK</sequence>
<dbReference type="VEuPathDB" id="VectorBase:ADAR2_000522"/>
<dbReference type="VEuPathDB" id="VectorBase:ADAC002791"/>
<name>W5JQ74_ANODA</name>
<dbReference type="OMA" id="GHSLFTK"/>